<reference evidence="1 2" key="1">
    <citation type="submission" date="2019-08" db="EMBL/GenBank/DDBJ databases">
        <authorList>
            <person name="Peeters C."/>
        </authorList>
    </citation>
    <scope>NUCLEOTIDE SEQUENCE [LARGE SCALE GENOMIC DNA]</scope>
    <source>
        <strain evidence="1 2">LMG 30175</strain>
    </source>
</reference>
<organism evidence="1 2">
    <name type="scientific">Pandoraea terrae</name>
    <dbReference type="NCBI Taxonomy" id="1537710"/>
    <lineage>
        <taxon>Bacteria</taxon>
        <taxon>Pseudomonadati</taxon>
        <taxon>Pseudomonadota</taxon>
        <taxon>Betaproteobacteria</taxon>
        <taxon>Burkholderiales</taxon>
        <taxon>Burkholderiaceae</taxon>
        <taxon>Pandoraea</taxon>
    </lineage>
</organism>
<evidence type="ECO:0000313" key="1">
    <source>
        <dbReference type="EMBL" id="VVE08995.1"/>
    </source>
</evidence>
<sequence length="68" mass="7603">MKITKVEIFDCEVNRKDPSMAKFNPVMVRVPMKASAASVRLGLRTVPARKPPWEFCVISRRSSSAAIP</sequence>
<proteinExistence type="predicted"/>
<evidence type="ECO:0000313" key="2">
    <source>
        <dbReference type="Proteomes" id="UP000414233"/>
    </source>
</evidence>
<name>A0A5E4VD90_9BURK</name>
<dbReference type="Proteomes" id="UP000414233">
    <property type="component" value="Unassembled WGS sequence"/>
</dbReference>
<keyword evidence="2" id="KW-1185">Reference proteome</keyword>
<protein>
    <submittedName>
        <fullName evidence="1">Uncharacterized protein</fullName>
    </submittedName>
</protein>
<dbReference type="EMBL" id="CABPRZ010000009">
    <property type="protein sequence ID" value="VVE08995.1"/>
    <property type="molecule type" value="Genomic_DNA"/>
</dbReference>
<accession>A0A5E4VD90</accession>
<dbReference type="AlphaFoldDB" id="A0A5E4VD90"/>
<gene>
    <name evidence="1" type="ORF">PTE30175_02460</name>
</gene>